<feature type="transmembrane region" description="Helical" evidence="4">
    <location>
        <begin position="21"/>
        <end position="43"/>
    </location>
</feature>
<dbReference type="AlphaFoldDB" id="A0A7E4WBH5"/>
<dbReference type="PANTHER" id="PTHR42776">
    <property type="entry name" value="SERINE PEPTIDASE S9 FAMILY MEMBER"/>
    <property type="match status" value="1"/>
</dbReference>
<dbReference type="SUPFAM" id="SSF53474">
    <property type="entry name" value="alpha/beta-Hydrolases"/>
    <property type="match status" value="1"/>
</dbReference>
<comment type="similarity">
    <text evidence="1 3">Belongs to the peptidase S9A family.</text>
</comment>
<feature type="domain" description="Peptidase S9 prolyl oligopeptidase catalytic" evidence="5">
    <location>
        <begin position="476"/>
        <end position="690"/>
    </location>
</feature>
<reference evidence="7" key="2">
    <citation type="submission" date="2020-10" db="UniProtKB">
        <authorList>
            <consortium name="WormBaseParasite"/>
        </authorList>
    </citation>
    <scope>IDENTIFICATION</scope>
</reference>
<dbReference type="InterPro" id="IPR029058">
    <property type="entry name" value="AB_hydrolase_fold"/>
</dbReference>
<proteinExistence type="inferred from homology"/>
<accession>A0A7E4WBH5</accession>
<dbReference type="Gene3D" id="3.40.50.1820">
    <property type="entry name" value="alpha/beta hydrolase"/>
    <property type="match status" value="1"/>
</dbReference>
<dbReference type="Pfam" id="PF00326">
    <property type="entry name" value="Peptidase_S9"/>
    <property type="match status" value="1"/>
</dbReference>
<keyword evidence="4" id="KW-0812">Transmembrane</keyword>
<dbReference type="Proteomes" id="UP000492821">
    <property type="component" value="Unassembled WGS sequence"/>
</dbReference>
<evidence type="ECO:0000259" key="5">
    <source>
        <dbReference type="Pfam" id="PF00326"/>
    </source>
</evidence>
<evidence type="ECO:0000256" key="3">
    <source>
        <dbReference type="RuleBase" id="RU368024"/>
    </source>
</evidence>
<dbReference type="GO" id="GO:0004252">
    <property type="term" value="F:serine-type endopeptidase activity"/>
    <property type="evidence" value="ECO:0007669"/>
    <property type="project" value="UniProtKB-UniRule"/>
</dbReference>
<dbReference type="PANTHER" id="PTHR42776:SF27">
    <property type="entry name" value="DIPEPTIDYL PEPTIDASE FAMILY MEMBER 6"/>
    <property type="match status" value="1"/>
</dbReference>
<keyword evidence="3" id="KW-0720">Serine protease</keyword>
<name>A0A7E4WBH5_PANRE</name>
<dbReference type="EC" id="3.4.21.-" evidence="3"/>
<evidence type="ECO:0000313" key="7">
    <source>
        <dbReference type="WBParaSite" id="Pan_g8910.t1"/>
    </source>
</evidence>
<keyword evidence="4" id="KW-1133">Transmembrane helix</keyword>
<organism evidence="6 7">
    <name type="scientific">Panagrellus redivivus</name>
    <name type="common">Microworm</name>
    <dbReference type="NCBI Taxonomy" id="6233"/>
    <lineage>
        <taxon>Eukaryota</taxon>
        <taxon>Metazoa</taxon>
        <taxon>Ecdysozoa</taxon>
        <taxon>Nematoda</taxon>
        <taxon>Chromadorea</taxon>
        <taxon>Rhabditida</taxon>
        <taxon>Tylenchina</taxon>
        <taxon>Panagrolaimomorpha</taxon>
        <taxon>Panagrolaimoidea</taxon>
        <taxon>Panagrolaimidae</taxon>
        <taxon>Panagrellus</taxon>
    </lineage>
</organism>
<protein>
    <recommendedName>
        <fullName evidence="3">Prolyl endopeptidase</fullName>
        <ecNumber evidence="3">3.4.21.-</ecNumber>
    </recommendedName>
</protein>
<keyword evidence="2 3" id="KW-0378">Hydrolase</keyword>
<dbReference type="InterPro" id="IPR001375">
    <property type="entry name" value="Peptidase_S9_cat"/>
</dbReference>
<dbReference type="PRINTS" id="PR00862">
    <property type="entry name" value="PROLIGOPTASE"/>
</dbReference>
<dbReference type="InterPro" id="IPR002470">
    <property type="entry name" value="Peptidase_S9A"/>
</dbReference>
<keyword evidence="6" id="KW-1185">Reference proteome</keyword>
<keyword evidence="4" id="KW-0472">Membrane</keyword>
<dbReference type="WBParaSite" id="Pan_g8910.t1">
    <property type="protein sequence ID" value="Pan_g8910.t1"/>
    <property type="gene ID" value="Pan_g8910"/>
</dbReference>
<dbReference type="GO" id="GO:0006508">
    <property type="term" value="P:proteolysis"/>
    <property type="evidence" value="ECO:0007669"/>
    <property type="project" value="UniProtKB-KW"/>
</dbReference>
<dbReference type="SUPFAM" id="SSF82171">
    <property type="entry name" value="DPP6 N-terminal domain-like"/>
    <property type="match status" value="1"/>
</dbReference>
<evidence type="ECO:0000313" key="6">
    <source>
        <dbReference type="Proteomes" id="UP000492821"/>
    </source>
</evidence>
<evidence type="ECO:0000256" key="2">
    <source>
        <dbReference type="ARBA" id="ARBA00022801"/>
    </source>
</evidence>
<sequence length="755" mass="84666">MRGHHFKPLFKRDGNHIHCDSSRIHVACIYTMLPLVVVSLLLVGSTAEIIPRSLLFSDQKYSSVSLSPDGNVLAYLAPNEEGISNIYTRCVTCQHTKVVTFDNKRHIGGFQWTAVPDLMLFYQDTDGDENFKLYKLNISNPSPQNQPHVISDRPGVKVVIIANNLITPRVLIGLNDENPAFHNVYEFDLLTNEMTRVLHNKRFPPNIVVDNDLQIRLVSEEADDGSLVYLRPSNKANLRQLTSDKDLWVEYIRVSPEDRPLTMPVAFNADNSRVYWQWGEGTDLGQLVIHDFGHPDKNEVLYTAVKAQIGSVLLHPTDFNVLALSEVYHKPELYVANNSILDDMQYLVNLRPTATPVIASISLDFHTWLVTYVSDEKPYEYYLYRRWQQKAEYLFTTRPELVGRKINKMVGFSFEARDGLPLQAYLSLPPEASLVTPLQANGSDVELAKLGLLPSTPQPLIVFVHGGPKARDVFGYSSTNAWLTNRGYAVLQVNFRGSVGFGKKLTNSGNGEWGRKMHHDLLDAVNYAVEKGIADPKRIAIMGGSYGGYATLVGLTFTPDTFACGVDIVGPSNLNTLIDTIPPYWAGFRKDMIAMLGADNDTPEGRESLKSRSPLFFSDRVKKPLLVIHGANDPRVKQAEADQFVDSLKNISIPVTYILYPDEGHGMRKPENNLAMTGFVEEFLHKCLGGELEPFHLGQYNSSALVMASADKPHEPRLKTLNRSPTFRRPYYNTPAASQIVRDDVFVGDVFTHTL</sequence>
<reference evidence="6" key="1">
    <citation type="journal article" date="2013" name="Genetics">
        <title>The draft genome and transcriptome of Panagrellus redivivus are shaped by the harsh demands of a free-living lifestyle.</title>
        <authorList>
            <person name="Srinivasan J."/>
            <person name="Dillman A.R."/>
            <person name="Macchietto M.G."/>
            <person name="Heikkinen L."/>
            <person name="Lakso M."/>
            <person name="Fracchia K.M."/>
            <person name="Antoshechkin I."/>
            <person name="Mortazavi A."/>
            <person name="Wong G."/>
            <person name="Sternberg P.W."/>
        </authorList>
    </citation>
    <scope>NUCLEOTIDE SEQUENCE [LARGE SCALE GENOMIC DNA]</scope>
    <source>
        <strain evidence="6">MT8872</strain>
    </source>
</reference>
<evidence type="ECO:0000256" key="4">
    <source>
        <dbReference type="SAM" id="Phobius"/>
    </source>
</evidence>
<evidence type="ECO:0000256" key="1">
    <source>
        <dbReference type="ARBA" id="ARBA00005228"/>
    </source>
</evidence>
<keyword evidence="3" id="KW-0645">Protease</keyword>